<comment type="caution">
    <text evidence="1">The sequence shown here is derived from an EMBL/GenBank/DDBJ whole genome shotgun (WGS) entry which is preliminary data.</text>
</comment>
<name>A0ACC2BME7_DIPCM</name>
<reference evidence="2" key="1">
    <citation type="journal article" date="2024" name="Proc. Natl. Acad. Sci. U.S.A.">
        <title>Extraordinary preservation of gene collinearity over three hundred million years revealed in homosporous lycophytes.</title>
        <authorList>
            <person name="Li C."/>
            <person name="Wickell D."/>
            <person name="Kuo L.Y."/>
            <person name="Chen X."/>
            <person name="Nie B."/>
            <person name="Liao X."/>
            <person name="Peng D."/>
            <person name="Ji J."/>
            <person name="Jenkins J."/>
            <person name="Williams M."/>
            <person name="Shu S."/>
            <person name="Plott C."/>
            <person name="Barry K."/>
            <person name="Rajasekar S."/>
            <person name="Grimwood J."/>
            <person name="Han X."/>
            <person name="Sun S."/>
            <person name="Hou Z."/>
            <person name="He W."/>
            <person name="Dai G."/>
            <person name="Sun C."/>
            <person name="Schmutz J."/>
            <person name="Leebens-Mack J.H."/>
            <person name="Li F.W."/>
            <person name="Wang L."/>
        </authorList>
    </citation>
    <scope>NUCLEOTIDE SEQUENCE [LARGE SCALE GENOMIC DNA]</scope>
    <source>
        <strain evidence="2">cv. PW_Plant_1</strain>
    </source>
</reference>
<accession>A0ACC2BME7</accession>
<evidence type="ECO:0000313" key="2">
    <source>
        <dbReference type="Proteomes" id="UP001162992"/>
    </source>
</evidence>
<protein>
    <submittedName>
        <fullName evidence="1">Uncharacterized protein</fullName>
    </submittedName>
</protein>
<proteinExistence type="predicted"/>
<sequence>MQLKNKIAFGDLAGDMEGVSSWLDGHDWTSVESGSPASSHCLDGILLQSEDIIAEGRAVVLVNIDAPGTLLVTNFRLIFIGEGSKQVIGLGTIPLATIEKLSKQQPLRSSSAPRTRDRAPLRRLLQIVGKDMRVCVFGFRPHSKQRRSIYDALLRVIRPLRLWDMFAFSSHVPAFVGQTDAQSRLRSEYLRIIGGTGATRLNGSGSLKLDIHYRLSDANADYTMCPTYPSLFVVPASVSDDEVQQAAIFRARGRVPVLCWLHPENGAVLVRSSQPLIGIMMNSRSNADEKLVATFCTSISQKHFQRRKLYIADARPRKNALANGAMGGGSESSANYFHSEVVFLGIDNIHAMRDSLGRLRDYVDVHGAASSDGSSSLLRSGGWGWGGGNLSSMTAAVSALGDSGWLMHAHGILAGAAWIAARISLEGASVLVHCSDGWDRTTQLISLAGLMLDPYYRTFQGFQQALVEKDWLAFGHPFADRLAMPTFSGSCNPTVEVFRGSLSGSVGPSSPIRTAPASSFTSSTSSQSPGAVSSNYSPIFVQWVDCVAQLLRLYPRAFEFSSAYLVELLDCVLSCRFGNFLCNSEKERLQAGVSKACECVWKHLDDQRSLVGPEHDHFNLFYNSELHSGALLPPAATLAPILWPQFHLRWACPSDMLTGYSTPTAWAQGGELEMQARLLARRITSMELGKESAEEKVKDLVSGVQSMTQQLQAEKEARKSAVAFAARAHKEAAALRRAVETLGCKIRFTNLKSSMSQGEASDEDTEINDREKASELPTIDQGATNDGSSFDEQDQFSVSVSLDSEADIPANHFRKTCQQEYGTSCSKNREGCKWPQNGCSRMGSGLLGLRANFDALEQLSILDSYFDVEHVQNPSTYSYHNKSHPSGVT</sequence>
<gene>
    <name evidence="1" type="ORF">O6H91_14G025600</name>
</gene>
<evidence type="ECO:0000313" key="1">
    <source>
        <dbReference type="EMBL" id="KAJ7530938.1"/>
    </source>
</evidence>
<dbReference type="EMBL" id="CM055105">
    <property type="protein sequence ID" value="KAJ7530938.1"/>
    <property type="molecule type" value="Genomic_DNA"/>
</dbReference>
<keyword evidence="2" id="KW-1185">Reference proteome</keyword>
<dbReference type="Proteomes" id="UP001162992">
    <property type="component" value="Chromosome 14"/>
</dbReference>
<organism evidence="1 2">
    <name type="scientific">Diphasiastrum complanatum</name>
    <name type="common">Issler's clubmoss</name>
    <name type="synonym">Lycopodium complanatum</name>
    <dbReference type="NCBI Taxonomy" id="34168"/>
    <lineage>
        <taxon>Eukaryota</taxon>
        <taxon>Viridiplantae</taxon>
        <taxon>Streptophyta</taxon>
        <taxon>Embryophyta</taxon>
        <taxon>Tracheophyta</taxon>
        <taxon>Lycopodiopsida</taxon>
        <taxon>Lycopodiales</taxon>
        <taxon>Lycopodiaceae</taxon>
        <taxon>Lycopodioideae</taxon>
        <taxon>Diphasiastrum</taxon>
    </lineage>
</organism>